<comment type="caution">
    <text evidence="3">The sequence shown here is derived from an EMBL/GenBank/DDBJ whole genome shotgun (WGS) entry which is preliminary data.</text>
</comment>
<accession>A0ABV1ELV5</accession>
<keyword evidence="1" id="KW-0812">Transmembrane</keyword>
<keyword evidence="1" id="KW-1133">Transmembrane helix</keyword>
<feature type="transmembrane region" description="Helical" evidence="1">
    <location>
        <begin position="190"/>
        <end position="214"/>
    </location>
</feature>
<name>A0ABV1ELV5_9FIRM</name>
<keyword evidence="1" id="KW-0472">Membrane</keyword>
<dbReference type="Proteomes" id="UP001440599">
    <property type="component" value="Unassembled WGS sequence"/>
</dbReference>
<keyword evidence="4" id="KW-1185">Reference proteome</keyword>
<sequence length="282" mass="30801">MKRLLRAIPCLLLSLVLLWGTASADVGPKESLTITVVNPPNGIYYLDLLHQDESGSANLNLGDYDPALVEGLRSWEGEGWYPALVHGTNPPLFGDLLPGEDGTHTFSYFGLPETFRIAVSSADGAQATAEPFTRTVFHTELVYDYATNTITRSTSTVGYYLTQFLSTLIPTLVVEGVLLWLFGFRSRRSVVVFLVVNLATQAVLHILLGSSILAVGAHSLYYLLLLPVEALILVAEAIAYGLLLRDQKAIRRVGYAVCANLASYAAGFLPLHLMAQFLLGRW</sequence>
<feature type="signal peptide" evidence="2">
    <location>
        <begin position="1"/>
        <end position="24"/>
    </location>
</feature>
<gene>
    <name evidence="3" type="ORF">WMO45_03500</name>
</gene>
<protein>
    <submittedName>
        <fullName evidence="3">Uncharacterized protein</fullName>
    </submittedName>
</protein>
<evidence type="ECO:0000256" key="1">
    <source>
        <dbReference type="SAM" id="Phobius"/>
    </source>
</evidence>
<feature type="transmembrane region" description="Helical" evidence="1">
    <location>
        <begin position="255"/>
        <end position="279"/>
    </location>
</feature>
<dbReference type="RefSeq" id="WP_349139243.1">
    <property type="nucleotide sequence ID" value="NZ_JBBMFT010000001.1"/>
</dbReference>
<evidence type="ECO:0000256" key="2">
    <source>
        <dbReference type="SAM" id="SignalP"/>
    </source>
</evidence>
<feature type="transmembrane region" description="Helical" evidence="1">
    <location>
        <begin position="220"/>
        <end position="243"/>
    </location>
</feature>
<proteinExistence type="predicted"/>
<keyword evidence="2" id="KW-0732">Signal</keyword>
<dbReference type="EMBL" id="JBBMFT010000001">
    <property type="protein sequence ID" value="MEQ2455576.1"/>
    <property type="molecule type" value="Genomic_DNA"/>
</dbReference>
<feature type="chain" id="PRO_5045374613" evidence="2">
    <location>
        <begin position="25"/>
        <end position="282"/>
    </location>
</feature>
<reference evidence="3 4" key="1">
    <citation type="submission" date="2024-03" db="EMBL/GenBank/DDBJ databases">
        <title>Human intestinal bacterial collection.</title>
        <authorList>
            <person name="Pauvert C."/>
            <person name="Hitch T.C.A."/>
            <person name="Clavel T."/>
        </authorList>
    </citation>
    <scope>NUCLEOTIDE SEQUENCE [LARGE SCALE GENOMIC DNA]</scope>
    <source>
        <strain evidence="3 4">CLA-AP-H34</strain>
    </source>
</reference>
<feature type="transmembrane region" description="Helical" evidence="1">
    <location>
        <begin position="157"/>
        <end position="183"/>
    </location>
</feature>
<evidence type="ECO:0000313" key="3">
    <source>
        <dbReference type="EMBL" id="MEQ2455576.1"/>
    </source>
</evidence>
<organism evidence="3 4">
    <name type="scientific">Flavonifractor hominis</name>
    <dbReference type="NCBI Taxonomy" id="3133178"/>
    <lineage>
        <taxon>Bacteria</taxon>
        <taxon>Bacillati</taxon>
        <taxon>Bacillota</taxon>
        <taxon>Clostridia</taxon>
        <taxon>Eubacteriales</taxon>
        <taxon>Oscillospiraceae</taxon>
        <taxon>Flavonifractor</taxon>
    </lineage>
</organism>
<evidence type="ECO:0000313" key="4">
    <source>
        <dbReference type="Proteomes" id="UP001440599"/>
    </source>
</evidence>